<comment type="cofactor">
    <cofactor evidence="1">
        <name>FMN</name>
        <dbReference type="ChEBI" id="CHEBI:58210"/>
    </cofactor>
</comment>
<name>A0A365YEJ9_9MICC</name>
<sequence>MPQSKLFAPTTIPTRAGEGLALRNRAVLPPMCQYSIEQRDGIPTAWQLVHLGAHAQGGFGLVIAEATAVAPEGRISDLDVGLWNEQQAEAWKPVTEFIHSQGAAAGVQLAHAGAKASTYGWLKEYEDAGKTGSLAPEDGGWQTLTSTPSDLHGLAPAAQMSGQQIADSVQDWAEAAKRADQAGFDLIQIHAAHGYLIHQFLSPLVNQRTDQYGGSWENRTRYLREIVQAVAAVWPQEKALGIRFSGDDWVEGGWRIDDTVRLATELYAAGVRAFDLSSAGIGPFRGPSGPGYQVPLAQAVKQALPEDAFVTAVGGITDPVQAEQILVTGQADGVSVGRAALGDPQWPNRAAKKLGAATASPAQYWRGRW</sequence>
<evidence type="ECO:0000256" key="3">
    <source>
        <dbReference type="ARBA" id="ARBA00022643"/>
    </source>
</evidence>
<proteinExistence type="predicted"/>
<evidence type="ECO:0000256" key="4">
    <source>
        <dbReference type="ARBA" id="ARBA00022857"/>
    </source>
</evidence>
<evidence type="ECO:0000259" key="6">
    <source>
        <dbReference type="Pfam" id="PF00724"/>
    </source>
</evidence>
<gene>
    <name evidence="7" type="ORF">C1H84_12425</name>
</gene>
<keyword evidence="2" id="KW-0285">Flavoprotein</keyword>
<dbReference type="InterPro" id="IPR001155">
    <property type="entry name" value="OxRdtase_FMN_N"/>
</dbReference>
<dbReference type="PANTHER" id="PTHR43303:SF4">
    <property type="entry name" value="NADPH DEHYDROGENASE C23G7.10C-RELATED"/>
    <property type="match status" value="1"/>
</dbReference>
<evidence type="ECO:0000256" key="5">
    <source>
        <dbReference type="ARBA" id="ARBA00023002"/>
    </source>
</evidence>
<feature type="domain" description="NADH:flavin oxidoreductase/NADH oxidase N-terminal" evidence="6">
    <location>
        <begin position="5"/>
        <end position="354"/>
    </location>
</feature>
<evidence type="ECO:0000256" key="1">
    <source>
        <dbReference type="ARBA" id="ARBA00001917"/>
    </source>
</evidence>
<dbReference type="GO" id="GO:0010181">
    <property type="term" value="F:FMN binding"/>
    <property type="evidence" value="ECO:0007669"/>
    <property type="project" value="InterPro"/>
</dbReference>
<protein>
    <submittedName>
        <fullName evidence="7">Oxidoreductase</fullName>
    </submittedName>
</protein>
<dbReference type="Gene3D" id="3.20.20.70">
    <property type="entry name" value="Aldolase class I"/>
    <property type="match status" value="1"/>
</dbReference>
<keyword evidence="4" id="KW-0521">NADP</keyword>
<evidence type="ECO:0000256" key="2">
    <source>
        <dbReference type="ARBA" id="ARBA00022630"/>
    </source>
</evidence>
<dbReference type="AlphaFoldDB" id="A0A365YEJ9"/>
<dbReference type="EMBL" id="POAF01000005">
    <property type="protein sequence ID" value="RBM00730.1"/>
    <property type="molecule type" value="Genomic_DNA"/>
</dbReference>
<dbReference type="GO" id="GO:0050661">
    <property type="term" value="F:NADP binding"/>
    <property type="evidence" value="ECO:0007669"/>
    <property type="project" value="InterPro"/>
</dbReference>
<keyword evidence="5" id="KW-0560">Oxidoreductase</keyword>
<dbReference type="InterPro" id="IPR013785">
    <property type="entry name" value="Aldolase_TIM"/>
</dbReference>
<reference evidence="7 8" key="1">
    <citation type="submission" date="2018-01" db="EMBL/GenBank/DDBJ databases">
        <title>Glutamicibacter soli strain NHPC-3 Whole genome sequence and assembly.</title>
        <authorList>
            <person name="Choudhury P."/>
            <person name="Gupta D."/>
            <person name="Sengupta K."/>
            <person name="Jawed A."/>
            <person name="Sultana N."/>
            <person name="Saha P."/>
        </authorList>
    </citation>
    <scope>NUCLEOTIDE SEQUENCE [LARGE SCALE GENOMIC DNA]</scope>
    <source>
        <strain evidence="7 8">NHPC-3</strain>
    </source>
</reference>
<dbReference type="GO" id="GO:0003959">
    <property type="term" value="F:NADPH dehydrogenase activity"/>
    <property type="evidence" value="ECO:0007669"/>
    <property type="project" value="InterPro"/>
</dbReference>
<organism evidence="7 8">
    <name type="scientific">Glutamicibacter soli</name>
    <dbReference type="NCBI Taxonomy" id="453836"/>
    <lineage>
        <taxon>Bacteria</taxon>
        <taxon>Bacillati</taxon>
        <taxon>Actinomycetota</taxon>
        <taxon>Actinomycetes</taxon>
        <taxon>Micrococcales</taxon>
        <taxon>Micrococcaceae</taxon>
        <taxon>Glutamicibacter</taxon>
    </lineage>
</organism>
<accession>A0A365YEJ9</accession>
<dbReference type="Pfam" id="PF00724">
    <property type="entry name" value="Oxidored_FMN"/>
    <property type="match status" value="1"/>
</dbReference>
<dbReference type="InterPro" id="IPR044152">
    <property type="entry name" value="YqjM-like"/>
</dbReference>
<dbReference type="PANTHER" id="PTHR43303">
    <property type="entry name" value="NADPH DEHYDROGENASE C23G7.10C-RELATED"/>
    <property type="match status" value="1"/>
</dbReference>
<dbReference type="CDD" id="cd02932">
    <property type="entry name" value="OYE_YqiM_FMN"/>
    <property type="match status" value="1"/>
</dbReference>
<evidence type="ECO:0000313" key="8">
    <source>
        <dbReference type="Proteomes" id="UP000252167"/>
    </source>
</evidence>
<dbReference type="Proteomes" id="UP000252167">
    <property type="component" value="Unassembled WGS sequence"/>
</dbReference>
<keyword evidence="8" id="KW-1185">Reference proteome</keyword>
<dbReference type="SUPFAM" id="SSF51395">
    <property type="entry name" value="FMN-linked oxidoreductases"/>
    <property type="match status" value="1"/>
</dbReference>
<dbReference type="RefSeq" id="WP_113607540.1">
    <property type="nucleotide sequence ID" value="NZ_POAF01000005.1"/>
</dbReference>
<keyword evidence="3" id="KW-0288">FMN</keyword>
<evidence type="ECO:0000313" key="7">
    <source>
        <dbReference type="EMBL" id="RBM00730.1"/>
    </source>
</evidence>
<comment type="caution">
    <text evidence="7">The sequence shown here is derived from an EMBL/GenBank/DDBJ whole genome shotgun (WGS) entry which is preliminary data.</text>
</comment>